<dbReference type="EMBL" id="PZZN01000001">
    <property type="protein sequence ID" value="PTM47231.1"/>
    <property type="molecule type" value="Genomic_DNA"/>
</dbReference>
<name>A0A2T4YU15_9SPHN</name>
<evidence type="ECO:0000256" key="1">
    <source>
        <dbReference type="SAM" id="MobiDB-lite"/>
    </source>
</evidence>
<evidence type="ECO:0000313" key="3">
    <source>
        <dbReference type="Proteomes" id="UP000240996"/>
    </source>
</evidence>
<feature type="region of interest" description="Disordered" evidence="1">
    <location>
        <begin position="104"/>
        <end position="131"/>
    </location>
</feature>
<keyword evidence="3" id="KW-1185">Reference proteome</keyword>
<proteinExistence type="predicted"/>
<protein>
    <submittedName>
        <fullName evidence="2">Uncharacterized protein</fullName>
    </submittedName>
</protein>
<comment type="caution">
    <text evidence="2">The sequence shown here is derived from an EMBL/GenBank/DDBJ whole genome shotgun (WGS) entry which is preliminary data.</text>
</comment>
<feature type="compositionally biased region" description="Basic residues" evidence="1">
    <location>
        <begin position="121"/>
        <end position="131"/>
    </location>
</feature>
<dbReference type="Proteomes" id="UP000240996">
    <property type="component" value="Unassembled WGS sequence"/>
</dbReference>
<dbReference type="AlphaFoldDB" id="A0A2T4YU15"/>
<evidence type="ECO:0000313" key="2">
    <source>
        <dbReference type="EMBL" id="PTM47231.1"/>
    </source>
</evidence>
<sequence>MAQTPDDTAKVRKPRMSAAEKLEAVGRMIRENPIRAQIVFSKAGPMGTLTPQDDGTWTGCRYGPGYPNNTIRTSIEDEAIDYVLNGEELTDGPNIHPAMEQAWKEQEEESERYTAELAARAAKRKSAKRKP</sequence>
<reference evidence="2 3" key="1">
    <citation type="submission" date="2018-04" db="EMBL/GenBank/DDBJ databases">
        <title>Genomic Encyclopedia of Type Strains, Phase III (KMG-III): the genomes of soil and plant-associated and newly described type strains.</title>
        <authorList>
            <person name="Whitman W."/>
        </authorList>
    </citation>
    <scope>NUCLEOTIDE SEQUENCE [LARGE SCALE GENOMIC DNA]</scope>
    <source>
        <strain evidence="2 3">NW12</strain>
    </source>
</reference>
<gene>
    <name evidence="2" type="ORF">C8J24_0618</name>
</gene>
<accession>A0A2T4YU15</accession>
<organism evidence="2 3">
    <name type="scientific">Sphingomonas aerolata</name>
    <dbReference type="NCBI Taxonomy" id="185951"/>
    <lineage>
        <taxon>Bacteria</taxon>
        <taxon>Pseudomonadati</taxon>
        <taxon>Pseudomonadota</taxon>
        <taxon>Alphaproteobacteria</taxon>
        <taxon>Sphingomonadales</taxon>
        <taxon>Sphingomonadaceae</taxon>
        <taxon>Sphingomonas</taxon>
    </lineage>
</organism>
<dbReference type="RefSeq" id="WP_107930195.1">
    <property type="nucleotide sequence ID" value="NZ_PZZN01000001.1"/>
</dbReference>